<dbReference type="Proteomes" id="UP001595555">
    <property type="component" value="Unassembled WGS sequence"/>
</dbReference>
<dbReference type="Pfam" id="PF04545">
    <property type="entry name" value="Sigma70_r4"/>
    <property type="match status" value="1"/>
</dbReference>
<dbReference type="EMBL" id="JBHRTF010000004">
    <property type="protein sequence ID" value="MFC3115872.1"/>
    <property type="molecule type" value="Genomic_DNA"/>
</dbReference>
<dbReference type="PANTHER" id="PTHR43133">
    <property type="entry name" value="RNA POLYMERASE ECF-TYPE SIGMA FACTO"/>
    <property type="match status" value="1"/>
</dbReference>
<evidence type="ECO:0000256" key="4">
    <source>
        <dbReference type="ARBA" id="ARBA00023125"/>
    </source>
</evidence>
<feature type="domain" description="RNA polymerase sigma-70 region 2" evidence="6">
    <location>
        <begin position="41"/>
        <end position="108"/>
    </location>
</feature>
<evidence type="ECO:0000256" key="1">
    <source>
        <dbReference type="ARBA" id="ARBA00010641"/>
    </source>
</evidence>
<evidence type="ECO:0000313" key="9">
    <source>
        <dbReference type="Proteomes" id="UP001595555"/>
    </source>
</evidence>
<comment type="similarity">
    <text evidence="1">Belongs to the sigma-70 factor family. ECF subfamily.</text>
</comment>
<comment type="caution">
    <text evidence="8">The sequence shown here is derived from an EMBL/GenBank/DDBJ whole genome shotgun (WGS) entry which is preliminary data.</text>
</comment>
<dbReference type="SUPFAM" id="SSF88659">
    <property type="entry name" value="Sigma3 and sigma4 domains of RNA polymerase sigma factors"/>
    <property type="match status" value="1"/>
</dbReference>
<gene>
    <name evidence="8" type="ORF">ACFODX_09915</name>
</gene>
<evidence type="ECO:0000259" key="7">
    <source>
        <dbReference type="Pfam" id="PF04545"/>
    </source>
</evidence>
<keyword evidence="5" id="KW-0804">Transcription</keyword>
<dbReference type="InterPro" id="IPR039425">
    <property type="entry name" value="RNA_pol_sigma-70-like"/>
</dbReference>
<sequence length="200" mass="22941">MTTTKAKSMNDSSAANDTQDWGALLARVAENDDKAAFREIYKHFAPRIKAYAINQGFSQHAEVLVQEVMTSVWRNAGKYSEALASVSTWIFTITRNQRIDMLRKLNRTRNEVVVETEDLWQIPTEDTTICSIQNLSTEKFVKTAIDKLPEEQMIALRKVYYEGKTHEEVAEELKIPLGTVKGRLRLSLQKLRVMFEAKEI</sequence>
<dbReference type="InterPro" id="IPR013325">
    <property type="entry name" value="RNA_pol_sigma_r2"/>
</dbReference>
<dbReference type="SUPFAM" id="SSF88946">
    <property type="entry name" value="Sigma2 domain of RNA polymerase sigma factors"/>
    <property type="match status" value="1"/>
</dbReference>
<protein>
    <submittedName>
        <fullName evidence="8">Sigma-70 family RNA polymerase sigma factor</fullName>
    </submittedName>
</protein>
<keyword evidence="3" id="KW-0731">Sigma factor</keyword>
<keyword evidence="4" id="KW-0238">DNA-binding</keyword>
<evidence type="ECO:0000256" key="3">
    <source>
        <dbReference type="ARBA" id="ARBA00023082"/>
    </source>
</evidence>
<feature type="domain" description="RNA polymerase sigma-70 region 4" evidence="7">
    <location>
        <begin position="144"/>
        <end position="192"/>
    </location>
</feature>
<dbReference type="PANTHER" id="PTHR43133:SF62">
    <property type="entry name" value="RNA POLYMERASE SIGMA FACTOR SIGZ"/>
    <property type="match status" value="1"/>
</dbReference>
<dbReference type="CDD" id="cd06171">
    <property type="entry name" value="Sigma70_r4"/>
    <property type="match status" value="1"/>
</dbReference>
<dbReference type="RefSeq" id="WP_324258617.1">
    <property type="nucleotide sequence ID" value="NZ_JAYKTU010000003.1"/>
</dbReference>
<proteinExistence type="inferred from homology"/>
<evidence type="ECO:0000256" key="5">
    <source>
        <dbReference type="ARBA" id="ARBA00023163"/>
    </source>
</evidence>
<name>A0ABV7FEC0_9GAMM</name>
<dbReference type="InterPro" id="IPR007627">
    <property type="entry name" value="RNA_pol_sigma70_r2"/>
</dbReference>
<dbReference type="InterPro" id="IPR036388">
    <property type="entry name" value="WH-like_DNA-bd_sf"/>
</dbReference>
<dbReference type="Pfam" id="PF04542">
    <property type="entry name" value="Sigma70_r2"/>
    <property type="match status" value="1"/>
</dbReference>
<reference evidence="9" key="1">
    <citation type="journal article" date="2019" name="Int. J. Syst. Evol. Microbiol.">
        <title>The Global Catalogue of Microorganisms (GCM) 10K type strain sequencing project: providing services to taxonomists for standard genome sequencing and annotation.</title>
        <authorList>
            <consortium name="The Broad Institute Genomics Platform"/>
            <consortium name="The Broad Institute Genome Sequencing Center for Infectious Disease"/>
            <person name="Wu L."/>
            <person name="Ma J."/>
        </authorList>
    </citation>
    <scope>NUCLEOTIDE SEQUENCE [LARGE SCALE GENOMIC DNA]</scope>
    <source>
        <strain evidence="9">KCTC 52237</strain>
    </source>
</reference>
<evidence type="ECO:0000259" key="6">
    <source>
        <dbReference type="Pfam" id="PF04542"/>
    </source>
</evidence>
<dbReference type="InterPro" id="IPR007630">
    <property type="entry name" value="RNA_pol_sigma70_r4"/>
</dbReference>
<accession>A0ABV7FEC0</accession>
<dbReference type="Gene3D" id="1.10.10.10">
    <property type="entry name" value="Winged helix-like DNA-binding domain superfamily/Winged helix DNA-binding domain"/>
    <property type="match status" value="1"/>
</dbReference>
<evidence type="ECO:0000256" key="2">
    <source>
        <dbReference type="ARBA" id="ARBA00023015"/>
    </source>
</evidence>
<dbReference type="InterPro" id="IPR013324">
    <property type="entry name" value="RNA_pol_sigma_r3/r4-like"/>
</dbReference>
<organism evidence="8 9">
    <name type="scientific">Cellvibrio fontiphilus</name>
    <dbReference type="NCBI Taxonomy" id="1815559"/>
    <lineage>
        <taxon>Bacteria</taxon>
        <taxon>Pseudomonadati</taxon>
        <taxon>Pseudomonadota</taxon>
        <taxon>Gammaproteobacteria</taxon>
        <taxon>Cellvibrionales</taxon>
        <taxon>Cellvibrionaceae</taxon>
        <taxon>Cellvibrio</taxon>
    </lineage>
</organism>
<keyword evidence="2" id="KW-0805">Transcription regulation</keyword>
<keyword evidence="9" id="KW-1185">Reference proteome</keyword>
<evidence type="ECO:0000313" key="8">
    <source>
        <dbReference type="EMBL" id="MFC3115872.1"/>
    </source>
</evidence>
<dbReference type="NCBIfam" id="TIGR02937">
    <property type="entry name" value="sigma70-ECF"/>
    <property type="match status" value="1"/>
</dbReference>
<dbReference type="Gene3D" id="1.10.1740.10">
    <property type="match status" value="1"/>
</dbReference>
<dbReference type="InterPro" id="IPR014284">
    <property type="entry name" value="RNA_pol_sigma-70_dom"/>
</dbReference>